<gene>
    <name evidence="1" type="ORF">Tcan_16647</name>
</gene>
<dbReference type="OrthoDB" id="550309at2759"/>
<keyword evidence="2" id="KW-1185">Reference proteome</keyword>
<reference evidence="1 2" key="1">
    <citation type="submission" date="2014-11" db="EMBL/GenBank/DDBJ databases">
        <title>Genetic blueprint of the zoonotic pathogen Toxocara canis.</title>
        <authorList>
            <person name="Zhu X.-Q."/>
            <person name="Korhonen P.K."/>
            <person name="Cai H."/>
            <person name="Young N.D."/>
            <person name="Nejsum P."/>
            <person name="von Samson-Himmelstjerna G."/>
            <person name="Boag P.R."/>
            <person name="Tan P."/>
            <person name="Li Q."/>
            <person name="Min J."/>
            <person name="Yang Y."/>
            <person name="Wang X."/>
            <person name="Fang X."/>
            <person name="Hall R.S."/>
            <person name="Hofmann A."/>
            <person name="Sternberg P.W."/>
            <person name="Jex A.R."/>
            <person name="Gasser R.B."/>
        </authorList>
    </citation>
    <scope>NUCLEOTIDE SEQUENCE [LARGE SCALE GENOMIC DNA]</scope>
    <source>
        <strain evidence="1">PN_DK_2014</strain>
    </source>
</reference>
<dbReference type="Proteomes" id="UP000031036">
    <property type="component" value="Unassembled WGS sequence"/>
</dbReference>
<name>A0A0B2VSQ2_TOXCA</name>
<evidence type="ECO:0000313" key="1">
    <source>
        <dbReference type="EMBL" id="KHN84304.1"/>
    </source>
</evidence>
<sequence>MVACAAVSVQQLSCRDWMQPQSAGCCASVDQLKQQLLEAVENDNLDEANDVIVKLEKCGMTKEILEVRDALAARPAYRSEWCALCAPLGPHRTIGPPVPLTMSDASAFTPPICFFLCISVLST</sequence>
<dbReference type="EMBL" id="JPKZ01000997">
    <property type="protein sequence ID" value="KHN84304.1"/>
    <property type="molecule type" value="Genomic_DNA"/>
</dbReference>
<evidence type="ECO:0000313" key="2">
    <source>
        <dbReference type="Proteomes" id="UP000031036"/>
    </source>
</evidence>
<proteinExistence type="predicted"/>
<comment type="caution">
    <text evidence="1">The sequence shown here is derived from an EMBL/GenBank/DDBJ whole genome shotgun (WGS) entry which is preliminary data.</text>
</comment>
<dbReference type="AlphaFoldDB" id="A0A0B2VSQ2"/>
<protein>
    <submittedName>
        <fullName evidence="1">Uncharacterized protein</fullName>
    </submittedName>
</protein>
<organism evidence="1 2">
    <name type="scientific">Toxocara canis</name>
    <name type="common">Canine roundworm</name>
    <dbReference type="NCBI Taxonomy" id="6265"/>
    <lineage>
        <taxon>Eukaryota</taxon>
        <taxon>Metazoa</taxon>
        <taxon>Ecdysozoa</taxon>
        <taxon>Nematoda</taxon>
        <taxon>Chromadorea</taxon>
        <taxon>Rhabditida</taxon>
        <taxon>Spirurina</taxon>
        <taxon>Ascaridomorpha</taxon>
        <taxon>Ascaridoidea</taxon>
        <taxon>Toxocaridae</taxon>
        <taxon>Toxocara</taxon>
    </lineage>
</organism>
<accession>A0A0B2VSQ2</accession>